<reference evidence="1 2" key="1">
    <citation type="submission" date="2019-08" db="EMBL/GenBank/DDBJ databases">
        <title>Deep-cultivation of Planctomycetes and their phenomic and genomic characterization uncovers novel biology.</title>
        <authorList>
            <person name="Wiegand S."/>
            <person name="Jogler M."/>
            <person name="Boedeker C."/>
            <person name="Pinto D."/>
            <person name="Vollmers J."/>
            <person name="Rivas-Marin E."/>
            <person name="Kohn T."/>
            <person name="Peeters S.H."/>
            <person name="Heuer A."/>
            <person name="Rast P."/>
            <person name="Oberbeckmann S."/>
            <person name="Bunk B."/>
            <person name="Jeske O."/>
            <person name="Meyerdierks A."/>
            <person name="Storesund J.E."/>
            <person name="Kallscheuer N."/>
            <person name="Luecker S."/>
            <person name="Lage O.M."/>
            <person name="Pohl T."/>
            <person name="Merkel B.J."/>
            <person name="Hornburger P."/>
            <person name="Mueller R.-W."/>
            <person name="Bruemmer F."/>
            <person name="Labrenz M."/>
            <person name="Spormann A.M."/>
            <person name="Op den Camp H."/>
            <person name="Overmann J."/>
            <person name="Amann R."/>
            <person name="Jetten M.S.M."/>
            <person name="Mascher T."/>
            <person name="Medema M.H."/>
            <person name="Devos D.P."/>
            <person name="Kaster A.-K."/>
            <person name="Ovreas L."/>
            <person name="Rohde M."/>
            <person name="Galperin M.Y."/>
            <person name="Jogler C."/>
        </authorList>
    </citation>
    <scope>NUCLEOTIDE SEQUENCE [LARGE SCALE GENOMIC DNA]</scope>
    <source>
        <strain evidence="1 2">OJF2</strain>
    </source>
</reference>
<keyword evidence="2" id="KW-1185">Reference proteome</keyword>
<evidence type="ECO:0000313" key="2">
    <source>
        <dbReference type="Proteomes" id="UP000324233"/>
    </source>
</evidence>
<dbReference type="KEGG" id="agv:OJF2_14370"/>
<proteinExistence type="predicted"/>
<organism evidence="1 2">
    <name type="scientific">Aquisphaera giovannonii</name>
    <dbReference type="NCBI Taxonomy" id="406548"/>
    <lineage>
        <taxon>Bacteria</taxon>
        <taxon>Pseudomonadati</taxon>
        <taxon>Planctomycetota</taxon>
        <taxon>Planctomycetia</taxon>
        <taxon>Isosphaerales</taxon>
        <taxon>Isosphaeraceae</taxon>
        <taxon>Aquisphaera</taxon>
    </lineage>
</organism>
<protein>
    <submittedName>
        <fullName evidence="1">Uncharacterized protein</fullName>
    </submittedName>
</protein>
<evidence type="ECO:0000313" key="1">
    <source>
        <dbReference type="EMBL" id="QEH32947.1"/>
    </source>
</evidence>
<gene>
    <name evidence="1" type="ORF">OJF2_14370</name>
</gene>
<dbReference type="OrthoDB" id="8850091at2"/>
<sequence>MTGRVARLNFAKHGEANGVVLDGGEFVHLKPDGMKKLALAIGQEVTARGKATSSQAGSLAIEAEAVNGVEIGPGKRR</sequence>
<dbReference type="EMBL" id="CP042997">
    <property type="protein sequence ID" value="QEH32947.1"/>
    <property type="molecule type" value="Genomic_DNA"/>
</dbReference>
<name>A0A5B9VY84_9BACT</name>
<dbReference type="AlphaFoldDB" id="A0A5B9VY84"/>
<dbReference type="RefSeq" id="WP_148592504.1">
    <property type="nucleotide sequence ID" value="NZ_CP042997.1"/>
</dbReference>
<accession>A0A5B9VY84</accession>
<dbReference type="Proteomes" id="UP000324233">
    <property type="component" value="Chromosome"/>
</dbReference>